<comment type="similarity">
    <text evidence="1">Belongs to the fatty acyl-CoA reductase family.</text>
</comment>
<keyword evidence="1" id="KW-0521">NADP</keyword>
<dbReference type="EC" id="1.2.1.84" evidence="1"/>
<keyword evidence="1" id="KW-0444">Lipid biosynthesis</keyword>
<feature type="domain" description="Thioester reductase (TE)" evidence="2">
    <location>
        <begin position="35"/>
        <end position="105"/>
    </location>
</feature>
<comment type="function">
    <text evidence="1">Catalyzes the reduction of fatty acyl-CoA to fatty alcohols.</text>
</comment>
<dbReference type="PANTHER" id="PTHR11011">
    <property type="entry name" value="MALE STERILITY PROTEIN 2-RELATED"/>
    <property type="match status" value="1"/>
</dbReference>
<comment type="catalytic activity">
    <reaction evidence="1">
        <text>a long-chain fatty acyl-CoA + 2 NADPH + 2 H(+) = a long-chain primary fatty alcohol + 2 NADP(+) + CoA</text>
        <dbReference type="Rhea" id="RHEA:52716"/>
        <dbReference type="ChEBI" id="CHEBI:15378"/>
        <dbReference type="ChEBI" id="CHEBI:57287"/>
        <dbReference type="ChEBI" id="CHEBI:57783"/>
        <dbReference type="ChEBI" id="CHEBI:58349"/>
        <dbReference type="ChEBI" id="CHEBI:77396"/>
        <dbReference type="ChEBI" id="CHEBI:83139"/>
        <dbReference type="EC" id="1.2.1.84"/>
    </reaction>
</comment>
<dbReference type="GO" id="GO:0010345">
    <property type="term" value="P:suberin biosynthetic process"/>
    <property type="evidence" value="ECO:0007669"/>
    <property type="project" value="TreeGrafter"/>
</dbReference>
<organism evidence="3 4">
    <name type="scientific">Trapa incisa</name>
    <dbReference type="NCBI Taxonomy" id="236973"/>
    <lineage>
        <taxon>Eukaryota</taxon>
        <taxon>Viridiplantae</taxon>
        <taxon>Streptophyta</taxon>
        <taxon>Embryophyta</taxon>
        <taxon>Tracheophyta</taxon>
        <taxon>Spermatophyta</taxon>
        <taxon>Magnoliopsida</taxon>
        <taxon>eudicotyledons</taxon>
        <taxon>Gunneridae</taxon>
        <taxon>Pentapetalae</taxon>
        <taxon>rosids</taxon>
        <taxon>malvids</taxon>
        <taxon>Myrtales</taxon>
        <taxon>Lythraceae</taxon>
        <taxon>Trapa</taxon>
    </lineage>
</organism>
<dbReference type="SUPFAM" id="SSF51735">
    <property type="entry name" value="NAD(P)-binding Rossmann-fold domains"/>
    <property type="match status" value="1"/>
</dbReference>
<evidence type="ECO:0000256" key="1">
    <source>
        <dbReference type="RuleBase" id="RU363097"/>
    </source>
</evidence>
<comment type="caution">
    <text evidence="3">The sequence shown here is derived from an EMBL/GenBank/DDBJ whole genome shotgun (WGS) entry which is preliminary data.</text>
</comment>
<accession>A0AAN7QTQ3</accession>
<proteinExistence type="inferred from homology"/>
<dbReference type="EMBL" id="JAXIOK010000002">
    <property type="protein sequence ID" value="KAK4778172.1"/>
    <property type="molecule type" value="Genomic_DNA"/>
</dbReference>
<dbReference type="InterPro" id="IPR013120">
    <property type="entry name" value="FAR_NAD-bd"/>
</dbReference>
<dbReference type="Gene3D" id="3.40.50.720">
    <property type="entry name" value="NAD(P)-binding Rossmann-like Domain"/>
    <property type="match status" value="1"/>
</dbReference>
<evidence type="ECO:0000313" key="4">
    <source>
        <dbReference type="Proteomes" id="UP001345219"/>
    </source>
</evidence>
<name>A0AAN7QTQ3_9MYRT</name>
<dbReference type="GO" id="GO:0102965">
    <property type="term" value="F:alcohol-forming long-chain fatty acyl-CoA reductase activity"/>
    <property type="evidence" value="ECO:0007669"/>
    <property type="project" value="UniProtKB-EC"/>
</dbReference>
<dbReference type="PANTHER" id="PTHR11011:SF45">
    <property type="entry name" value="FATTY ACYL-COA REDUCTASE CG8306-RELATED"/>
    <property type="match status" value="1"/>
</dbReference>
<reference evidence="3 4" key="1">
    <citation type="journal article" date="2023" name="Hortic Res">
        <title>Pangenome of water caltrop reveals structural variations and asymmetric subgenome divergence after allopolyploidization.</title>
        <authorList>
            <person name="Zhang X."/>
            <person name="Chen Y."/>
            <person name="Wang L."/>
            <person name="Yuan Y."/>
            <person name="Fang M."/>
            <person name="Shi L."/>
            <person name="Lu R."/>
            <person name="Comes H.P."/>
            <person name="Ma Y."/>
            <person name="Chen Y."/>
            <person name="Huang G."/>
            <person name="Zhou Y."/>
            <person name="Zheng Z."/>
            <person name="Qiu Y."/>
        </authorList>
    </citation>
    <scope>NUCLEOTIDE SEQUENCE [LARGE SCALE GENOMIC DNA]</scope>
    <source>
        <tissue evidence="3">Roots</tissue>
    </source>
</reference>
<protein>
    <recommendedName>
        <fullName evidence="1">Fatty acyl-CoA reductase</fullName>
        <ecNumber evidence="1">1.2.1.84</ecNumber>
    </recommendedName>
</protein>
<dbReference type="InterPro" id="IPR036291">
    <property type="entry name" value="NAD(P)-bd_dom_sf"/>
</dbReference>
<dbReference type="Pfam" id="PF07993">
    <property type="entry name" value="NAD_binding_4"/>
    <property type="match status" value="1"/>
</dbReference>
<keyword evidence="1" id="KW-0443">Lipid metabolism</keyword>
<evidence type="ECO:0000259" key="2">
    <source>
        <dbReference type="Pfam" id="PF07993"/>
    </source>
</evidence>
<dbReference type="InterPro" id="IPR026055">
    <property type="entry name" value="FAR"/>
</dbReference>
<sequence>MSSAMASAVVAPDAAKDSAEGIGILKFLEGKTYFITGATGLLAKAFVEKILREAPNTRKIFVLVKANDKEKALNRVMTEYKGVENFLAQIVHCALFKRLKELHGDNY</sequence>
<evidence type="ECO:0000313" key="3">
    <source>
        <dbReference type="EMBL" id="KAK4778172.1"/>
    </source>
</evidence>
<keyword evidence="1" id="KW-0560">Oxidoreductase</keyword>
<gene>
    <name evidence="3" type="ORF">SAY87_018359</name>
</gene>
<dbReference type="AlphaFoldDB" id="A0AAN7QTQ3"/>
<dbReference type="GO" id="GO:0080019">
    <property type="term" value="F:alcohol-forming very long-chain fatty acyl-CoA reductase activity"/>
    <property type="evidence" value="ECO:0007669"/>
    <property type="project" value="InterPro"/>
</dbReference>
<keyword evidence="4" id="KW-1185">Reference proteome</keyword>
<dbReference type="GO" id="GO:0035336">
    <property type="term" value="P:long-chain fatty-acyl-CoA metabolic process"/>
    <property type="evidence" value="ECO:0007669"/>
    <property type="project" value="TreeGrafter"/>
</dbReference>
<dbReference type="Proteomes" id="UP001345219">
    <property type="component" value="Chromosome 14"/>
</dbReference>